<sequence>MIEIQIHLSLIITKTGKALLFKTLKIEIKTAKREFYN</sequence>
<dbReference type="EMBL" id="FRBU01000024">
    <property type="protein sequence ID" value="SHM15973.1"/>
    <property type="molecule type" value="Genomic_DNA"/>
</dbReference>
<evidence type="ECO:0000313" key="2">
    <source>
        <dbReference type="Proteomes" id="UP000184260"/>
    </source>
</evidence>
<dbReference type="STRING" id="69322.SAMN05443669_10243"/>
<keyword evidence="2" id="KW-1185">Reference proteome</keyword>
<gene>
    <name evidence="1" type="ORF">SAMN05443669_10243</name>
</gene>
<dbReference type="AlphaFoldDB" id="A0A1M7GI70"/>
<accession>A0A1M7GI70</accession>
<protein>
    <submittedName>
        <fullName evidence="1">Uncharacterized protein</fullName>
    </submittedName>
</protein>
<name>A0A1M7GI70_9FLAO</name>
<evidence type="ECO:0000313" key="1">
    <source>
        <dbReference type="EMBL" id="SHM15973.1"/>
    </source>
</evidence>
<proteinExistence type="predicted"/>
<reference evidence="2" key="1">
    <citation type="submission" date="2016-11" db="EMBL/GenBank/DDBJ databases">
        <authorList>
            <person name="Varghese N."/>
            <person name="Submissions S."/>
        </authorList>
    </citation>
    <scope>NUCLEOTIDE SEQUENCE [LARGE SCALE GENOMIC DNA]</scope>
    <source>
        <strain evidence="2">DSM 3661</strain>
    </source>
</reference>
<organism evidence="1 2">
    <name type="scientific">Flavobacterium xanthum</name>
    <dbReference type="NCBI Taxonomy" id="69322"/>
    <lineage>
        <taxon>Bacteria</taxon>
        <taxon>Pseudomonadati</taxon>
        <taxon>Bacteroidota</taxon>
        <taxon>Flavobacteriia</taxon>
        <taxon>Flavobacteriales</taxon>
        <taxon>Flavobacteriaceae</taxon>
        <taxon>Flavobacterium</taxon>
    </lineage>
</organism>
<dbReference type="Proteomes" id="UP000184260">
    <property type="component" value="Unassembled WGS sequence"/>
</dbReference>